<dbReference type="OrthoDB" id="10262026at2759"/>
<evidence type="ECO:0000256" key="5">
    <source>
        <dbReference type="ARBA" id="ARBA00022803"/>
    </source>
</evidence>
<name>A0A0M3K622_ANISI</name>
<evidence type="ECO:0000256" key="8">
    <source>
        <dbReference type="SAM" id="MobiDB-lite"/>
    </source>
</evidence>
<keyword evidence="6" id="KW-0131">Cell cycle</keyword>
<dbReference type="GO" id="GO:0031145">
    <property type="term" value="P:anaphase-promoting complex-dependent catabolic process"/>
    <property type="evidence" value="ECO:0007669"/>
    <property type="project" value="TreeGrafter"/>
</dbReference>
<keyword evidence="3" id="KW-0498">Mitosis</keyword>
<evidence type="ECO:0000256" key="6">
    <source>
        <dbReference type="ARBA" id="ARBA00023306"/>
    </source>
</evidence>
<dbReference type="InterPro" id="IPR007192">
    <property type="entry name" value="APC8"/>
</dbReference>
<dbReference type="InterPro" id="IPR019734">
    <property type="entry name" value="TPR_rpt"/>
</dbReference>
<evidence type="ECO:0000256" key="4">
    <source>
        <dbReference type="ARBA" id="ARBA00022786"/>
    </source>
</evidence>
<evidence type="ECO:0000256" key="1">
    <source>
        <dbReference type="ARBA" id="ARBA00022618"/>
    </source>
</evidence>
<dbReference type="GO" id="GO:0051301">
    <property type="term" value="P:cell division"/>
    <property type="evidence" value="ECO:0007669"/>
    <property type="project" value="UniProtKB-KW"/>
</dbReference>
<dbReference type="SUPFAM" id="SSF48452">
    <property type="entry name" value="TPR-like"/>
    <property type="match status" value="2"/>
</dbReference>
<keyword evidence="4" id="KW-0833">Ubl conjugation pathway</keyword>
<dbReference type="GO" id="GO:0005680">
    <property type="term" value="C:anaphase-promoting complex"/>
    <property type="evidence" value="ECO:0007669"/>
    <property type="project" value="InterPro"/>
</dbReference>
<reference evidence="12" key="1">
    <citation type="submission" date="2017-02" db="UniProtKB">
        <authorList>
            <consortium name="WormBaseParasite"/>
        </authorList>
    </citation>
    <scope>IDENTIFICATION</scope>
</reference>
<dbReference type="Pfam" id="PF04049">
    <property type="entry name" value="ANAPC8"/>
    <property type="match status" value="1"/>
</dbReference>
<dbReference type="SMART" id="SM00028">
    <property type="entry name" value="TPR"/>
    <property type="match status" value="7"/>
</dbReference>
<proteinExistence type="predicted"/>
<keyword evidence="5 7" id="KW-0802">TPR repeat</keyword>
<reference evidence="10 11" key="2">
    <citation type="submission" date="2018-11" db="EMBL/GenBank/DDBJ databases">
        <authorList>
            <consortium name="Pathogen Informatics"/>
        </authorList>
    </citation>
    <scope>NUCLEOTIDE SEQUENCE [LARGE SCALE GENOMIC DNA]</scope>
</reference>
<evidence type="ECO:0000256" key="3">
    <source>
        <dbReference type="ARBA" id="ARBA00022776"/>
    </source>
</evidence>
<sequence length="529" mass="60844">MSFSGAVVIRDLQWLNSECERRCIFDTLKWSSELLFYAPKEWHKAFSEEEEQNNNLPPESSKLQDNNIRCRANFGRSLLINEEHYRAVFFLEPIKDESNFDRFMYYWARYLAYEKNRLESESEAIDRRCEYDNSEMDTLHADLCDLGAKNPDYFDAFLLYVLGKVRMSLKLVEKAEEAFVASVLSNRAFWPSWQELVHCISTPDKGLRSELANLTHSFYKTHKFSWEVCCAVANYYSLRGDHEKSVVFLVRSLKLNPNNSSVWTLIGHEFMEQKNNSAACLSYRKAIQSDPKDYRGWYGLGQLYDILKMPSYSLYYYQQAHKCKSDDSRMLVALGEVYTRLHHTSDAQKCLLKAFKVGDVEGTALMLLGRLYEKGKDNDQASIVYEKYLETYCDDLMSDLDNMAHCCCFLAKYFLSKNDLNAAGSYAQRCLQYESSKEEGRRVLRQINQALNRLANSKDHPAAPSQTIAVVTSTPADQNTNADYGMQVNDATPITPILSQQLNVRTVGGEEGETEMAISSDEEEDSEGY</sequence>
<evidence type="ECO:0000256" key="2">
    <source>
        <dbReference type="ARBA" id="ARBA00022737"/>
    </source>
</evidence>
<dbReference type="WBParaSite" id="ASIM_0001641301-mRNA-1">
    <property type="protein sequence ID" value="ASIM_0001641301-mRNA-1"/>
    <property type="gene ID" value="ASIM_0001641301"/>
</dbReference>
<keyword evidence="2" id="KW-0677">Repeat</keyword>
<feature type="repeat" description="TPR" evidence="7">
    <location>
        <begin position="260"/>
        <end position="293"/>
    </location>
</feature>
<dbReference type="Pfam" id="PF13181">
    <property type="entry name" value="TPR_8"/>
    <property type="match status" value="2"/>
</dbReference>
<feature type="region of interest" description="Disordered" evidence="8">
    <location>
        <begin position="507"/>
        <end position="529"/>
    </location>
</feature>
<dbReference type="EMBL" id="UYRR01032588">
    <property type="protein sequence ID" value="VDK56122.1"/>
    <property type="molecule type" value="Genomic_DNA"/>
</dbReference>
<keyword evidence="1" id="KW-0132">Cell division</keyword>
<dbReference type="Gene3D" id="1.25.40.10">
    <property type="entry name" value="Tetratricopeptide repeat domain"/>
    <property type="match status" value="1"/>
</dbReference>
<dbReference type="PANTHER" id="PTHR12558:SF10">
    <property type="entry name" value="CELL DIVISION CYCLE PROTEIN 23 HOMOLOG"/>
    <property type="match status" value="1"/>
</dbReference>
<evidence type="ECO:0000256" key="7">
    <source>
        <dbReference type="PROSITE-ProRule" id="PRU00339"/>
    </source>
</evidence>
<feature type="domain" description="Cdc23" evidence="9">
    <location>
        <begin position="12"/>
        <end position="222"/>
    </location>
</feature>
<keyword evidence="11" id="KW-1185">Reference proteome</keyword>
<dbReference type="AlphaFoldDB" id="A0A0M3K622"/>
<dbReference type="GO" id="GO:0016567">
    <property type="term" value="P:protein ubiquitination"/>
    <property type="evidence" value="ECO:0007669"/>
    <property type="project" value="TreeGrafter"/>
</dbReference>
<dbReference type="PANTHER" id="PTHR12558">
    <property type="entry name" value="CELL DIVISION CYCLE 16,23,27"/>
    <property type="match status" value="1"/>
</dbReference>
<protein>
    <submittedName>
        <fullName evidence="12">TPR_REGION domain-containing protein</fullName>
    </submittedName>
</protein>
<gene>
    <name evidence="10" type="ORF">ASIM_LOCUS15820</name>
</gene>
<dbReference type="InterPro" id="IPR011990">
    <property type="entry name" value="TPR-like_helical_dom_sf"/>
</dbReference>
<dbReference type="Proteomes" id="UP000267096">
    <property type="component" value="Unassembled WGS sequence"/>
</dbReference>
<evidence type="ECO:0000259" key="9">
    <source>
        <dbReference type="Pfam" id="PF04049"/>
    </source>
</evidence>
<accession>A0A0M3K622</accession>
<feature type="compositionally biased region" description="Acidic residues" evidence="8">
    <location>
        <begin position="510"/>
        <end position="529"/>
    </location>
</feature>
<evidence type="ECO:0000313" key="10">
    <source>
        <dbReference type="EMBL" id="VDK56122.1"/>
    </source>
</evidence>
<dbReference type="PROSITE" id="PS50005">
    <property type="entry name" value="TPR"/>
    <property type="match status" value="1"/>
</dbReference>
<evidence type="ECO:0000313" key="11">
    <source>
        <dbReference type="Proteomes" id="UP000267096"/>
    </source>
</evidence>
<organism evidence="12">
    <name type="scientific">Anisakis simplex</name>
    <name type="common">Herring worm</name>
    <dbReference type="NCBI Taxonomy" id="6269"/>
    <lineage>
        <taxon>Eukaryota</taxon>
        <taxon>Metazoa</taxon>
        <taxon>Ecdysozoa</taxon>
        <taxon>Nematoda</taxon>
        <taxon>Chromadorea</taxon>
        <taxon>Rhabditida</taxon>
        <taxon>Spirurina</taxon>
        <taxon>Ascaridomorpha</taxon>
        <taxon>Ascaridoidea</taxon>
        <taxon>Anisakidae</taxon>
        <taxon>Anisakis</taxon>
        <taxon>Anisakis simplex complex</taxon>
    </lineage>
</organism>
<dbReference type="Pfam" id="PF13432">
    <property type="entry name" value="TPR_16"/>
    <property type="match status" value="1"/>
</dbReference>
<evidence type="ECO:0000313" key="12">
    <source>
        <dbReference type="WBParaSite" id="ASIM_0001641301-mRNA-1"/>
    </source>
</evidence>
<dbReference type="GO" id="GO:0045842">
    <property type="term" value="P:positive regulation of mitotic metaphase/anaphase transition"/>
    <property type="evidence" value="ECO:0007669"/>
    <property type="project" value="TreeGrafter"/>
</dbReference>